<dbReference type="SMART" id="SM00612">
    <property type="entry name" value="Kelch"/>
    <property type="match status" value="4"/>
</dbReference>
<dbReference type="InterPro" id="IPR006652">
    <property type="entry name" value="Kelch_1"/>
</dbReference>
<gene>
    <name evidence="1" type="ORF">PY17X_0625000</name>
</gene>
<dbReference type="InterPro" id="IPR052392">
    <property type="entry name" value="Kelch-BTB_domain-containing"/>
</dbReference>
<sequence length="554" mass="63301">MNVISKDHINISLMKRNCINDDRMDAVINNNDKNEINNNDIYPNLCFTNEITNEQILYNGKQDNINTADPDYSINNINIVDPDYSINNTNIADPDYSINNINTADPDYNINNMNIVDTDYSINNTNIADPDYSINNINTADPDYNINNMNIVDTDYNINNINIVDTDYNINNINIVDPDYNINNTNIVDPDYNINNTNIADTDYDINNTNIADTDYDINNINSDINNIPDCTGRDEENNSYTKKNTICNELNLEKSEELSDDINIVYSYVVNDSKRQMNSNNELISINITIDEDKKYVLRKKINKLPFFRYGHFLCLTKNGCILAIGGTDGKKKYALIEKYCQEKKKWKQINLMHFSRSNFCGICTGDNNLFVLGGEGNQHILKSVEYYDSKINSWRSLPPLNCVRHSASAIIFHNTIFIIGGKDGIGNYGKVHKSVEMLNLNEKNMKWKMCKSLKQARLALVAIVFDNKIYAIGGSTGVKDLKSVEIYDFKRNEWIEGPSLNFARSNFVAFPWKNHLVVYGGINNTNGESLNCAEILKEKTNRWMVLNEILEN</sequence>
<dbReference type="PANTHER" id="PTHR46375">
    <property type="entry name" value="KELCH REPEAT AND BTB DOMAIN-CONTAINING PROTEIN 13-RELATED"/>
    <property type="match status" value="1"/>
</dbReference>
<dbReference type="Pfam" id="PF01344">
    <property type="entry name" value="Kelch_1"/>
    <property type="match status" value="3"/>
</dbReference>
<dbReference type="RefSeq" id="XP_022813214.1">
    <property type="nucleotide sequence ID" value="XM_022955439.1"/>
</dbReference>
<dbReference type="VEuPathDB" id="PlasmoDB:PY07654"/>
<accession>A0A4V0KJP5</accession>
<dbReference type="OrthoDB" id="45365at2759"/>
<dbReference type="GeneID" id="3801133"/>
<dbReference type="InterPro" id="IPR015915">
    <property type="entry name" value="Kelch-typ_b-propeller"/>
</dbReference>
<dbReference type="Gene3D" id="2.120.10.80">
    <property type="entry name" value="Kelch-type beta propeller"/>
    <property type="match status" value="1"/>
</dbReference>
<dbReference type="AlphaFoldDB" id="A0A4V0KJP5"/>
<reference evidence="1 2" key="1">
    <citation type="journal article" date="2014" name="BMC Biol.">
        <title>A comprehensive evaluation of rodent malaria parasite genomes and gene expression.</title>
        <authorList>
            <person name="Otto T.D."/>
            <person name="Bohme U."/>
            <person name="Jackson A.P."/>
            <person name="Hunt M."/>
            <person name="Franke-Fayard B."/>
            <person name="Hoeijmakers W.A."/>
            <person name="Religa A.A."/>
            <person name="Robertson L."/>
            <person name="Sanders M."/>
            <person name="Ogun S.A."/>
            <person name="Cunningham D."/>
            <person name="Erhart A."/>
            <person name="Billker O."/>
            <person name="Khan S.M."/>
            <person name="Stunnenberg H.G."/>
            <person name="Langhorne J."/>
            <person name="Holder A.A."/>
            <person name="Waters A.P."/>
            <person name="Newbold C.I."/>
            <person name="Pain A."/>
            <person name="Berriman M."/>
            <person name="Janse C.J."/>
        </authorList>
    </citation>
    <scope>NUCLEOTIDE SEQUENCE [LARGE SCALE GENOMIC DNA]</scope>
    <source>
        <strain evidence="1 2">17X</strain>
    </source>
</reference>
<evidence type="ECO:0000313" key="1">
    <source>
        <dbReference type="EMBL" id="VTZ75576.1"/>
    </source>
</evidence>
<dbReference type="EMBL" id="LM993660">
    <property type="protein sequence ID" value="VTZ75576.1"/>
    <property type="molecule type" value="Genomic_DNA"/>
</dbReference>
<name>A0A4V0KJP5_PLAYE</name>
<dbReference type="VEuPathDB" id="PlasmoDB:PY17X_0625000"/>
<dbReference type="PANTHER" id="PTHR46375:SF3">
    <property type="entry name" value="KELCH REPEAT AND BTB DOMAIN-CONTAINING PROTEIN 13"/>
    <property type="match status" value="1"/>
</dbReference>
<dbReference type="SUPFAM" id="SSF117281">
    <property type="entry name" value="Kelch motif"/>
    <property type="match status" value="1"/>
</dbReference>
<dbReference type="VEuPathDB" id="PlasmoDB:Py17XNL_000600796"/>
<proteinExistence type="predicted"/>
<dbReference type="VEuPathDB" id="PlasmoDB:PYYM_0624100"/>
<dbReference type="Proteomes" id="UP000072874">
    <property type="component" value="Chromosome 6"/>
</dbReference>
<protein>
    <submittedName>
        <fullName evidence="1">Kelch domain-containing protein, putative</fullName>
    </submittedName>
</protein>
<organism evidence="1 2">
    <name type="scientific">Plasmodium yoelii</name>
    <dbReference type="NCBI Taxonomy" id="5861"/>
    <lineage>
        <taxon>Eukaryota</taxon>
        <taxon>Sar</taxon>
        <taxon>Alveolata</taxon>
        <taxon>Apicomplexa</taxon>
        <taxon>Aconoidasida</taxon>
        <taxon>Haemosporida</taxon>
        <taxon>Plasmodiidae</taxon>
        <taxon>Plasmodium</taxon>
        <taxon>Plasmodium (Vinckeia)</taxon>
    </lineage>
</organism>
<evidence type="ECO:0000313" key="2">
    <source>
        <dbReference type="Proteomes" id="UP000072874"/>
    </source>
</evidence>
<dbReference type="KEGG" id="pyo:PY17X_0625000"/>